<dbReference type="RefSeq" id="WP_114299701.1">
    <property type="nucleotide sequence ID" value="NZ_QPJT01000033.1"/>
</dbReference>
<dbReference type="SUPFAM" id="SSF102114">
    <property type="entry name" value="Radical SAM enzymes"/>
    <property type="match status" value="1"/>
</dbReference>
<dbReference type="PANTHER" id="PTHR11228">
    <property type="entry name" value="RADICAL SAM DOMAIN PROTEIN"/>
    <property type="match status" value="1"/>
</dbReference>
<keyword evidence="4" id="KW-0411">Iron-sulfur</keyword>
<dbReference type="GO" id="GO:0046872">
    <property type="term" value="F:metal ion binding"/>
    <property type="evidence" value="ECO:0007669"/>
    <property type="project" value="UniProtKB-KW"/>
</dbReference>
<keyword evidence="2" id="KW-0479">Metal-binding</keyword>
<dbReference type="InterPro" id="IPR013785">
    <property type="entry name" value="Aldolase_TIM"/>
</dbReference>
<keyword evidence="6" id="KW-1185">Reference proteome</keyword>
<accession>A0A369ANW7</accession>
<dbReference type="AlphaFoldDB" id="A0A369ANW7"/>
<dbReference type="InterPro" id="IPR050377">
    <property type="entry name" value="Radical_SAM_PqqE_MftC-like"/>
</dbReference>
<dbReference type="Gene3D" id="3.20.20.70">
    <property type="entry name" value="Aldolase class I"/>
    <property type="match status" value="1"/>
</dbReference>
<dbReference type="SFLD" id="SFLDS00029">
    <property type="entry name" value="Radical_SAM"/>
    <property type="match status" value="1"/>
</dbReference>
<protein>
    <submittedName>
        <fullName evidence="5">4Fe-4S single cluster protein</fullName>
    </submittedName>
</protein>
<dbReference type="GO" id="GO:0003824">
    <property type="term" value="F:catalytic activity"/>
    <property type="evidence" value="ECO:0007669"/>
    <property type="project" value="InterPro"/>
</dbReference>
<reference evidence="5 6" key="1">
    <citation type="submission" date="2018-07" db="EMBL/GenBank/DDBJ databases">
        <title>Genomic Encyclopedia of Type Strains, Phase IV (KMG-IV): sequencing the most valuable type-strain genomes for metagenomic binning, comparative biology and taxonomic classification.</title>
        <authorList>
            <person name="Goeker M."/>
        </authorList>
    </citation>
    <scope>NUCLEOTIDE SEQUENCE [LARGE SCALE GENOMIC DNA]</scope>
    <source>
        <strain evidence="5 6">DSM 27016</strain>
    </source>
</reference>
<evidence type="ECO:0000256" key="4">
    <source>
        <dbReference type="ARBA" id="ARBA00023014"/>
    </source>
</evidence>
<keyword evidence="1" id="KW-0949">S-adenosyl-L-methionine</keyword>
<dbReference type="Proteomes" id="UP000253034">
    <property type="component" value="Unassembled WGS sequence"/>
</dbReference>
<organism evidence="5 6">
    <name type="scientific">Anaerobacterium chartisolvens</name>
    <dbReference type="NCBI Taxonomy" id="1297424"/>
    <lineage>
        <taxon>Bacteria</taxon>
        <taxon>Bacillati</taxon>
        <taxon>Bacillota</taxon>
        <taxon>Clostridia</taxon>
        <taxon>Eubacteriales</taxon>
        <taxon>Oscillospiraceae</taxon>
        <taxon>Anaerobacterium</taxon>
    </lineage>
</organism>
<dbReference type="GO" id="GO:0051536">
    <property type="term" value="F:iron-sulfur cluster binding"/>
    <property type="evidence" value="ECO:0007669"/>
    <property type="project" value="UniProtKB-KW"/>
</dbReference>
<dbReference type="InterPro" id="IPR058240">
    <property type="entry name" value="rSAM_sf"/>
</dbReference>
<comment type="caution">
    <text evidence="5">The sequence shown here is derived from an EMBL/GenBank/DDBJ whole genome shotgun (WGS) entry which is preliminary data.</text>
</comment>
<name>A0A369ANW7_9FIRM</name>
<sequence length="266" mass="30977">MYNEKGLRIISLKRTAITITFRCTLKCKLCGVEIPFYNVPPHLSYNDFERIIDRYFQIVDYIDEFEISGGEALMHEDLSKIIEKSMQYKHKFNQLLIFTNGTIIPKTNVWDTLKKHRSKCHFFISDYGHISSKVEELAHLLAENGITYRVKKYYGSDLHCGGWVDFGNFSPTTYDYKKCYYLSSDYCIQIRSGEIHMCGRSYRAMEIGAIEKNKNEYIDLLNDTSNILDLKKKLISMINLKELSVCKLCNGLCKDSPRFTPAEQLE</sequence>
<dbReference type="InterPro" id="IPR007197">
    <property type="entry name" value="rSAM"/>
</dbReference>
<gene>
    <name evidence="5" type="ORF">DFR58_13316</name>
</gene>
<evidence type="ECO:0000313" key="6">
    <source>
        <dbReference type="Proteomes" id="UP000253034"/>
    </source>
</evidence>
<dbReference type="OrthoDB" id="7021155at2"/>
<dbReference type="EMBL" id="QPJT01000033">
    <property type="protein sequence ID" value="RCX09877.1"/>
    <property type="molecule type" value="Genomic_DNA"/>
</dbReference>
<evidence type="ECO:0000256" key="2">
    <source>
        <dbReference type="ARBA" id="ARBA00022723"/>
    </source>
</evidence>
<keyword evidence="3" id="KW-0408">Iron</keyword>
<proteinExistence type="predicted"/>
<evidence type="ECO:0000313" key="5">
    <source>
        <dbReference type="EMBL" id="RCX09877.1"/>
    </source>
</evidence>
<evidence type="ECO:0000256" key="1">
    <source>
        <dbReference type="ARBA" id="ARBA00022691"/>
    </source>
</evidence>
<dbReference type="CDD" id="cd01335">
    <property type="entry name" value="Radical_SAM"/>
    <property type="match status" value="1"/>
</dbReference>
<dbReference type="PANTHER" id="PTHR11228:SF7">
    <property type="entry name" value="PQQA PEPTIDE CYCLASE"/>
    <property type="match status" value="1"/>
</dbReference>
<evidence type="ECO:0000256" key="3">
    <source>
        <dbReference type="ARBA" id="ARBA00023004"/>
    </source>
</evidence>